<dbReference type="SUPFAM" id="SSF46894">
    <property type="entry name" value="C-terminal effector domain of the bipartite response regulators"/>
    <property type="match status" value="1"/>
</dbReference>
<dbReference type="EMBL" id="PNCJ01000005">
    <property type="protein sequence ID" value="TMP39607.1"/>
    <property type="molecule type" value="Genomic_DNA"/>
</dbReference>
<dbReference type="AlphaFoldDB" id="A0A5S3X4T7"/>
<dbReference type="OrthoDB" id="6315863at2"/>
<feature type="domain" description="OmpR/PhoB-type" evidence="3">
    <location>
        <begin position="17"/>
        <end position="110"/>
    </location>
</feature>
<dbReference type="GO" id="GO:0006355">
    <property type="term" value="P:regulation of DNA-templated transcription"/>
    <property type="evidence" value="ECO:0007669"/>
    <property type="project" value="InterPro"/>
</dbReference>
<dbReference type="SUPFAM" id="SSF48452">
    <property type="entry name" value="TPR-like"/>
    <property type="match status" value="1"/>
</dbReference>
<dbReference type="Gene3D" id="1.10.10.10">
    <property type="entry name" value="Winged helix-like DNA-binding domain superfamily/Winged helix DNA-binding domain"/>
    <property type="match status" value="1"/>
</dbReference>
<dbReference type="InterPro" id="IPR011990">
    <property type="entry name" value="TPR-like_helical_dom_sf"/>
</dbReference>
<dbReference type="Pfam" id="PF00486">
    <property type="entry name" value="Trans_reg_C"/>
    <property type="match status" value="1"/>
</dbReference>
<dbReference type="GO" id="GO:0000160">
    <property type="term" value="P:phosphorelay signal transduction system"/>
    <property type="evidence" value="ECO:0007669"/>
    <property type="project" value="InterPro"/>
</dbReference>
<dbReference type="GO" id="GO:0003677">
    <property type="term" value="F:DNA binding"/>
    <property type="evidence" value="ECO:0007669"/>
    <property type="project" value="UniProtKB-UniRule"/>
</dbReference>
<name>A0A5S3X4T7_9GAMM</name>
<dbReference type="InterPro" id="IPR001867">
    <property type="entry name" value="OmpR/PhoB-type_DNA-bd"/>
</dbReference>
<dbReference type="Proteomes" id="UP000306719">
    <property type="component" value="Unassembled WGS sequence"/>
</dbReference>
<dbReference type="PROSITE" id="PS51755">
    <property type="entry name" value="OMPR_PHOB"/>
    <property type="match status" value="1"/>
</dbReference>
<evidence type="ECO:0000256" key="1">
    <source>
        <dbReference type="ARBA" id="ARBA00023125"/>
    </source>
</evidence>
<dbReference type="Gene3D" id="1.25.40.10">
    <property type="entry name" value="Tetratricopeptide repeat domain"/>
    <property type="match status" value="1"/>
</dbReference>
<dbReference type="InterPro" id="IPR016032">
    <property type="entry name" value="Sig_transdc_resp-reg_C-effctor"/>
</dbReference>
<proteinExistence type="predicted"/>
<evidence type="ECO:0000313" key="4">
    <source>
        <dbReference type="EMBL" id="TMP39607.1"/>
    </source>
</evidence>
<evidence type="ECO:0000259" key="3">
    <source>
        <dbReference type="PROSITE" id="PS51755"/>
    </source>
</evidence>
<dbReference type="SMART" id="SM00862">
    <property type="entry name" value="Trans_reg_C"/>
    <property type="match status" value="1"/>
</dbReference>
<reference evidence="5" key="2">
    <citation type="submission" date="2019-06" db="EMBL/GenBank/DDBJ databases">
        <title>Co-occurence of chitin degradation, pigmentation and bioactivity in marine Pseudoalteromonas.</title>
        <authorList>
            <person name="Sonnenschein E.C."/>
            <person name="Bech P.K."/>
        </authorList>
    </citation>
    <scope>NUCLEOTIDE SEQUENCE [LARGE SCALE GENOMIC DNA]</scope>
    <source>
        <strain evidence="5">S2599</strain>
    </source>
</reference>
<reference evidence="4 5" key="1">
    <citation type="submission" date="2018-01" db="EMBL/GenBank/DDBJ databases">
        <authorList>
            <person name="Paulsen S."/>
            <person name="Gram L.K."/>
        </authorList>
    </citation>
    <scope>NUCLEOTIDE SEQUENCE [LARGE SCALE GENOMIC DNA]</scope>
    <source>
        <strain evidence="4 5">S2599</strain>
    </source>
</reference>
<keyword evidence="1 2" id="KW-0238">DNA-binding</keyword>
<sequence length="621" mass="70533">MLQDIGLISLTVLYKVMPDIYFADYRFDLTRMALYQAEYRVPLKPKQAILLHLLLTHHKEIVSKAQILDEVWGETVVSEQVIFQTISQLRSILGDDAIHTYARLGYQWQWPVTESPVSEKPVTGTPIKTDFAAGRRVLPLWVMAGLLVCLSVYVATSQYNYKKPSVETQVTILDKGDLQAGTLSFFDIAEQAIDMSGLKPVQQEPSEISIEQAFQTPELLWSEGQKNWQMWGKLYPESSGVFIHYGIARPGRVWEGYVYASDESELATSLTRRLTALKSLGLFADNHTTTQELVVLSMSRQAPDDPELILTAGRYYIDQGQFDLAITYLDRLIEQFDGHQHKPYVALAHWHKGKVYKMRSQHVLATASLRDMSEVLHETQLEPLKHLYVTTLAWLSYELGNWSLMNQVLEQALAEIMTDGADGLRRFELHILYSILAKKTGQVEKQYHHLNLAQSVLTAHELDKSNQAIVLYHFAIFSGNDSDAEPYLKQVVALPRTGKNYWVQDEAMALLVEYALARGDYEAAHALIQPESQNPRALLLKAQIHAAQAQEAHMMTVLKRAFTLAQQRFDGQSAQTAALRLYRASSSTQEEKLYYLAYLKANTGADWLRHQQISERELAAL</sequence>
<comment type="caution">
    <text evidence="4">The sequence shown here is derived from an EMBL/GenBank/DDBJ whole genome shotgun (WGS) entry which is preliminary data.</text>
</comment>
<gene>
    <name evidence="4" type="ORF">CWB98_03195</name>
</gene>
<feature type="DNA-binding region" description="OmpR/PhoB-type" evidence="2">
    <location>
        <begin position="17"/>
        <end position="110"/>
    </location>
</feature>
<accession>A0A5S3X4T7</accession>
<evidence type="ECO:0000256" key="2">
    <source>
        <dbReference type="PROSITE-ProRule" id="PRU01091"/>
    </source>
</evidence>
<evidence type="ECO:0000313" key="5">
    <source>
        <dbReference type="Proteomes" id="UP000306719"/>
    </source>
</evidence>
<dbReference type="InterPro" id="IPR036388">
    <property type="entry name" value="WH-like_DNA-bd_sf"/>
</dbReference>
<protein>
    <recommendedName>
        <fullName evidence="3">OmpR/PhoB-type domain-containing protein</fullName>
    </recommendedName>
</protein>
<organism evidence="4 5">
    <name type="scientific">Pseudoalteromonas rubra</name>
    <dbReference type="NCBI Taxonomy" id="43658"/>
    <lineage>
        <taxon>Bacteria</taxon>
        <taxon>Pseudomonadati</taxon>
        <taxon>Pseudomonadota</taxon>
        <taxon>Gammaproteobacteria</taxon>
        <taxon>Alteromonadales</taxon>
        <taxon>Pseudoalteromonadaceae</taxon>
        <taxon>Pseudoalteromonas</taxon>
    </lineage>
</organism>